<evidence type="ECO:0000256" key="2">
    <source>
        <dbReference type="ARBA" id="ARBA00023043"/>
    </source>
</evidence>
<dbReference type="SUPFAM" id="SSF49899">
    <property type="entry name" value="Concanavalin A-like lectins/glucanases"/>
    <property type="match status" value="1"/>
</dbReference>
<evidence type="ECO:0000259" key="7">
    <source>
        <dbReference type="PROSITE" id="PS50188"/>
    </source>
</evidence>
<dbReference type="InterPro" id="IPR002110">
    <property type="entry name" value="Ankyrin_rpt"/>
</dbReference>
<keyword evidence="6" id="KW-0732">Signal</keyword>
<feature type="transmembrane region" description="Helical" evidence="5">
    <location>
        <begin position="285"/>
        <end position="308"/>
    </location>
</feature>
<feature type="repeat" description="ANK" evidence="3">
    <location>
        <begin position="1484"/>
        <end position="1506"/>
    </location>
</feature>
<dbReference type="InterPro" id="IPR006094">
    <property type="entry name" value="Oxid_FAD_bind_N"/>
</dbReference>
<comment type="caution">
    <text evidence="9">The sequence shown here is derived from an EMBL/GenBank/DDBJ whole genome shotgun (WGS) entry which is preliminary data.</text>
</comment>
<dbReference type="InterPro" id="IPR016166">
    <property type="entry name" value="FAD-bd_PCMH"/>
</dbReference>
<evidence type="ECO:0000256" key="3">
    <source>
        <dbReference type="PROSITE-ProRule" id="PRU00023"/>
    </source>
</evidence>
<evidence type="ECO:0000259" key="8">
    <source>
        <dbReference type="PROSITE" id="PS51387"/>
    </source>
</evidence>
<feature type="region of interest" description="Disordered" evidence="4">
    <location>
        <begin position="397"/>
        <end position="424"/>
    </location>
</feature>
<dbReference type="InterPro" id="IPR036770">
    <property type="entry name" value="Ankyrin_rpt-contain_sf"/>
</dbReference>
<dbReference type="PROSITE" id="PS50088">
    <property type="entry name" value="ANK_REPEAT"/>
    <property type="match status" value="4"/>
</dbReference>
<dbReference type="Gene3D" id="3.30.465.10">
    <property type="match status" value="1"/>
</dbReference>
<dbReference type="EMBL" id="JADFTT010000024">
    <property type="protein sequence ID" value="KAG5772445.1"/>
    <property type="molecule type" value="Genomic_DNA"/>
</dbReference>
<dbReference type="CDD" id="cd12885">
    <property type="entry name" value="SPRY_RanBP_like"/>
    <property type="match status" value="1"/>
</dbReference>
<feature type="chain" id="PRO_5040469876" description="Protein SSH4" evidence="6">
    <location>
        <begin position="20"/>
        <end position="2070"/>
    </location>
</feature>
<feature type="transmembrane region" description="Helical" evidence="5">
    <location>
        <begin position="459"/>
        <end position="477"/>
    </location>
</feature>
<dbReference type="PROSITE" id="PS50188">
    <property type="entry name" value="B302_SPRY"/>
    <property type="match status" value="1"/>
</dbReference>
<organism evidence="9 10">
    <name type="scientific">Fusarium xylarioides</name>
    <dbReference type="NCBI Taxonomy" id="221167"/>
    <lineage>
        <taxon>Eukaryota</taxon>
        <taxon>Fungi</taxon>
        <taxon>Dikarya</taxon>
        <taxon>Ascomycota</taxon>
        <taxon>Pezizomycotina</taxon>
        <taxon>Sordariomycetes</taxon>
        <taxon>Hypocreomycetidae</taxon>
        <taxon>Hypocreales</taxon>
        <taxon>Nectriaceae</taxon>
        <taxon>Fusarium</taxon>
        <taxon>Fusarium fujikuroi species complex</taxon>
    </lineage>
</organism>
<evidence type="ECO:0000256" key="4">
    <source>
        <dbReference type="SAM" id="MobiDB-lite"/>
    </source>
</evidence>
<dbReference type="PANTHER" id="PTHR24198">
    <property type="entry name" value="ANKYRIN REPEAT AND PROTEIN KINASE DOMAIN-CONTAINING PROTEIN"/>
    <property type="match status" value="1"/>
</dbReference>
<dbReference type="SUPFAM" id="SSF48403">
    <property type="entry name" value="Ankyrin repeat"/>
    <property type="match status" value="2"/>
</dbReference>
<feature type="repeat" description="ANK" evidence="3">
    <location>
        <begin position="1377"/>
        <end position="1399"/>
    </location>
</feature>
<dbReference type="InterPro" id="IPR044736">
    <property type="entry name" value="Gid1/RanBPM/SPLA_SPRY"/>
</dbReference>
<evidence type="ECO:0000256" key="1">
    <source>
        <dbReference type="ARBA" id="ARBA00022737"/>
    </source>
</evidence>
<proteinExistence type="predicted"/>
<feature type="region of interest" description="Disordered" evidence="4">
    <location>
        <begin position="1186"/>
        <end position="1205"/>
    </location>
</feature>
<dbReference type="InterPro" id="IPR003877">
    <property type="entry name" value="SPRY_dom"/>
</dbReference>
<dbReference type="SUPFAM" id="SSF56176">
    <property type="entry name" value="FAD-binding/transporter-associated domain-like"/>
    <property type="match status" value="1"/>
</dbReference>
<dbReference type="GO" id="GO:0071949">
    <property type="term" value="F:FAD binding"/>
    <property type="evidence" value="ECO:0007669"/>
    <property type="project" value="InterPro"/>
</dbReference>
<feature type="repeat" description="ANK" evidence="3">
    <location>
        <begin position="1234"/>
        <end position="1266"/>
    </location>
</feature>
<feature type="transmembrane region" description="Helical" evidence="5">
    <location>
        <begin position="59"/>
        <end position="78"/>
    </location>
</feature>
<feature type="compositionally biased region" description="Low complexity" evidence="4">
    <location>
        <begin position="567"/>
        <end position="578"/>
    </location>
</feature>
<dbReference type="Gene3D" id="2.60.120.920">
    <property type="match status" value="1"/>
</dbReference>
<keyword evidence="10" id="KW-1185">Reference proteome</keyword>
<protein>
    <recommendedName>
        <fullName evidence="11">Protein SSH4</fullName>
    </recommendedName>
</protein>
<dbReference type="PANTHER" id="PTHR24198:SF165">
    <property type="entry name" value="ANKYRIN REPEAT-CONTAINING PROTEIN-RELATED"/>
    <property type="match status" value="1"/>
</dbReference>
<evidence type="ECO:0000256" key="5">
    <source>
        <dbReference type="SAM" id="Phobius"/>
    </source>
</evidence>
<dbReference type="InterPro" id="IPR016169">
    <property type="entry name" value="FAD-bd_PCMH_sub2"/>
</dbReference>
<dbReference type="PROSITE" id="PS51387">
    <property type="entry name" value="FAD_PCMH"/>
    <property type="match status" value="1"/>
</dbReference>
<dbReference type="InterPro" id="IPR036318">
    <property type="entry name" value="FAD-bd_PCMH-like_sf"/>
</dbReference>
<keyword evidence="5" id="KW-0812">Transmembrane</keyword>
<feature type="domain" description="FAD-binding PCMH-type" evidence="8">
    <location>
        <begin position="1922"/>
        <end position="2070"/>
    </location>
</feature>
<dbReference type="Gene3D" id="1.25.40.20">
    <property type="entry name" value="Ankyrin repeat-containing domain"/>
    <property type="match status" value="3"/>
</dbReference>
<evidence type="ECO:0000256" key="6">
    <source>
        <dbReference type="SAM" id="SignalP"/>
    </source>
</evidence>
<keyword evidence="5" id="KW-0472">Membrane</keyword>
<evidence type="ECO:0008006" key="11">
    <source>
        <dbReference type="Google" id="ProtNLM"/>
    </source>
</evidence>
<feature type="signal peptide" evidence="6">
    <location>
        <begin position="1"/>
        <end position="19"/>
    </location>
</feature>
<evidence type="ECO:0000313" key="10">
    <source>
        <dbReference type="Proteomes" id="UP000750502"/>
    </source>
</evidence>
<name>A0A9P7I205_9HYPO</name>
<dbReference type="Proteomes" id="UP000750502">
    <property type="component" value="Unassembled WGS sequence"/>
</dbReference>
<keyword evidence="5" id="KW-1133">Transmembrane helix</keyword>
<gene>
    <name evidence="9" type="ORF">H9Q72_001421</name>
</gene>
<dbReference type="Pfam" id="PF00622">
    <property type="entry name" value="SPRY"/>
    <property type="match status" value="1"/>
</dbReference>
<keyword evidence="1" id="KW-0677">Repeat</keyword>
<reference evidence="9" key="2">
    <citation type="submission" date="2020-10" db="EMBL/GenBank/DDBJ databases">
        <authorList>
            <person name="Peck L.D."/>
            <person name="Nowell R.W."/>
            <person name="Flood J."/>
            <person name="Ryan M.J."/>
            <person name="Barraclough T.G."/>
        </authorList>
    </citation>
    <scope>NUCLEOTIDE SEQUENCE</scope>
    <source>
        <strain evidence="9">IMI 127659i</strain>
    </source>
</reference>
<dbReference type="InterPro" id="IPR013320">
    <property type="entry name" value="ConA-like_dom_sf"/>
</dbReference>
<accession>A0A9P7I205</accession>
<feature type="compositionally biased region" description="Polar residues" evidence="4">
    <location>
        <begin position="1191"/>
        <end position="1205"/>
    </location>
</feature>
<keyword evidence="2 3" id="KW-0040">ANK repeat</keyword>
<dbReference type="SMART" id="SM00248">
    <property type="entry name" value="ANK"/>
    <property type="match status" value="10"/>
</dbReference>
<feature type="region of interest" description="Disordered" evidence="4">
    <location>
        <begin position="562"/>
        <end position="600"/>
    </location>
</feature>
<dbReference type="SMART" id="SM00449">
    <property type="entry name" value="SPRY"/>
    <property type="match status" value="1"/>
</dbReference>
<dbReference type="PROSITE" id="PS50297">
    <property type="entry name" value="ANK_REP_REGION"/>
    <property type="match status" value="3"/>
</dbReference>
<feature type="compositionally biased region" description="Basic and acidic residues" evidence="4">
    <location>
        <begin position="715"/>
        <end position="724"/>
    </location>
</feature>
<evidence type="ECO:0000313" key="9">
    <source>
        <dbReference type="EMBL" id="KAG5772445.1"/>
    </source>
</evidence>
<sequence>MAAGFHILWVALLVSPVTAADDAEFAFNLLSDIAPILALFGDQFAKQFTSESLTWVDHLIFAMVPLGIITAITGAIRVQGMPTARAFIGRAREHQAQAEIELMSSTSGEVCEIFNGNSIVRAIGDPKVAQFLIFPRQVDHLEESHESVDEAKTNHPPKRYLEDDSCGIHSLETARKCGLIKCEDYRSKSSIFIGKLWKVAKSSDEGLPYRIYAKIQRLSSISPRRSKTKDTEMAELRVPRDSPTKPNNQELFFAAKQALKNPPNITLNLASDHFDSNRMRKGDEIFIAATIAILLQTGLIAIAAITAYRVSPNSSSIFKSRVYGFPCYAVGSLLLSLGTGLCSFVVEHSTDEYSWEVQNNGKPVTKDIAPQLIWLQQKQKVSDQSFNGYVISARSKRRVITSSRREKPERHGSRNKSKTKSEEEPLNKENEFFWECLTVAAALSAGIGFTAQFMGLRGLAFPCSIAQLGAIFIMALIRAGIRRRLGDPIEHCSALQWYELDFLASQIVFHPETPTHIGPERDDGNASQKPRLSDSFRWKIATPGTQQRNSCFLVPIATSPSTEPLVQSPQESTEQSSENVPVDSSGDRGTSPEDPSGQHLVQVRRRLGNLSRWKTRSSPSAMALVQSIELIMNTFFPGSAQASGSLEWLLEAHIRLKDSRQEKKEIIKLLVVHTDGKWKLDDGRVDAVLSLWMASIDAPRSEPANDSTDQRPNQKKQDKAKTDAWRRAKAGDDLTYSFKRVLGNNLKDGSLKRDISWWVDSLIANRSDRNDRNSDGVDYGQEKTDVAIGFHGAKEEDGGSELSISSEASLPAILAQHLFTSFMWTVAQRLPKDCLNPRFEEMQKEVEIDGPQTFDPYDFDQMWPRFKLRHRRLTELVRQIESYGLGRTDHILLCMIPALTFAWEPYDIITKPSSDLKYELSAIAEQLVSSKFTSIMRRLSTIHHMQQRQDLFNRIFAQLVLDIPKEYFQASESSKDLDQGFAQDYLGFTKYHLEVWKGSEGIKDEVEIAKEFRNHEHETKAKDIYGWSPYHYASTQPLFRYLIRNGTSSVKRLPRLLTNLLKSPIHIAALGGMPENLAAIFFKLPHDYKLFALQASGVDGMTIFHLLAKKGGFDSFLAIHRGEANPVLTKKDFWGRQALHIATKYGNQDFTSKLLGMGSRSDELDEWGMSPIDYFLKRRKEKDLQEISPEPVTTSEAVSDASNNAEASTSYMTKDESAIFLEFAMQDPNCRYGSGRTFLHIAIEIVDEESIRTLLGRGFDLEAQDTERRTPLHYAIRACRTTLALALIQGIDIHVNGVHKQLNASISAKDSHDTTALMFAARANLKAVAEALLDADKSCGVDEVDDEGCAALHHTNNIKMAEFLVAKGCNTTLRDSIGRTPLHRAIERMNSDLAEYLLKLKGPNQIQERPFDDNEESVLVTACQRGLSSLIIEILKVWPKIIDTEDATYAQTPIAWACELGHKDVVTDLIGQEADVNKQAAKWGNYTPLHICVLNGHLDILEILLEEKETNLQVKSASSQTALELAIDMESVNITRKLLLDYRTDAAGRVDGLKEMASQPSEELRAVIWEGLQTIEDQSQVLDFFIWLFTRQSETETSESEMEIERNKATYLLTPLARDIGSKSWKLLESSFGLNALFEVKDIPVMLGGQQVDGKGFDTDGWSFVDYIDRSQGSANLKDVVKALRELHPNDTERHRKPTALDYVEYREYIQVSPCNDHRGRSCPLKYVEVIKESRNLEKGCILSDYCIPPSAKYFYFEVTVHEDSESKILGIGFSHFNTDRDSMPGWYPGSWGYHGDDGLLYISGDYVDSPRGDFESPGYGAGQTAGVCLNMETGEGFCTLNGRKLAMGDSFNNYNAAFQFGKIYPCVGFDVESEGVGLKFQVNLGGSKDHPFKAPAIGSVELVIFPGDAALVDIMKCFIRTSSSPSIVAGPQDASHVQEIVRFCVSHSVDFVVRSGGHDCTGRSQVNGALTIDMRDIKHVSILEDKKTAQIGGGIITRELTKAVEAEGQITPTAPNASVGYVGWATLGGYSPLSTKYGLGFDQIIGAKYVNAEGALVDAGEEELTAMRG</sequence>
<dbReference type="InterPro" id="IPR043136">
    <property type="entry name" value="B30.2/SPRY_sf"/>
</dbReference>
<dbReference type="InterPro" id="IPR001870">
    <property type="entry name" value="B30.2/SPRY"/>
</dbReference>
<dbReference type="OrthoDB" id="194358at2759"/>
<reference evidence="9" key="1">
    <citation type="journal article" date="2020" name="bioRxiv">
        <title>Historical genomics reveals the evolutionary mechanisms behind multiple outbreaks of the host-specific coffee wilt pathogen Fusarium xylarioides.</title>
        <authorList>
            <person name="Peck D."/>
            <person name="Nowell R.W."/>
            <person name="Flood J."/>
            <person name="Ryan M.J."/>
            <person name="Barraclough T.G."/>
        </authorList>
    </citation>
    <scope>NUCLEOTIDE SEQUENCE</scope>
    <source>
        <strain evidence="9">IMI 127659i</strain>
    </source>
</reference>
<feature type="compositionally biased region" description="Basic and acidic residues" evidence="4">
    <location>
        <begin position="403"/>
        <end position="412"/>
    </location>
</feature>
<feature type="transmembrane region" description="Helical" evidence="5">
    <location>
        <begin position="328"/>
        <end position="346"/>
    </location>
</feature>
<feature type="region of interest" description="Disordered" evidence="4">
    <location>
        <begin position="699"/>
        <end position="724"/>
    </location>
</feature>
<feature type="domain" description="B30.2/SPRY" evidence="7">
    <location>
        <begin position="1679"/>
        <end position="1890"/>
    </location>
</feature>
<feature type="repeat" description="ANK" evidence="3">
    <location>
        <begin position="1134"/>
        <end position="1166"/>
    </location>
</feature>
<dbReference type="Pfam" id="PF01565">
    <property type="entry name" value="FAD_binding_4"/>
    <property type="match status" value="1"/>
</dbReference>
<dbReference type="Pfam" id="PF12796">
    <property type="entry name" value="Ank_2"/>
    <property type="match status" value="3"/>
</dbReference>